<evidence type="ECO:0000256" key="4">
    <source>
        <dbReference type="ARBA" id="ARBA00023136"/>
    </source>
</evidence>
<dbReference type="InterPro" id="IPR036259">
    <property type="entry name" value="MFS_trans_sf"/>
</dbReference>
<evidence type="ECO:0000259" key="6">
    <source>
        <dbReference type="PROSITE" id="PS50850"/>
    </source>
</evidence>
<dbReference type="GO" id="GO:0022857">
    <property type="term" value="F:transmembrane transporter activity"/>
    <property type="evidence" value="ECO:0007669"/>
    <property type="project" value="InterPro"/>
</dbReference>
<feature type="transmembrane region" description="Helical" evidence="5">
    <location>
        <begin position="284"/>
        <end position="304"/>
    </location>
</feature>
<dbReference type="InterPro" id="IPR005829">
    <property type="entry name" value="Sugar_transporter_CS"/>
</dbReference>
<feature type="transmembrane region" description="Helical" evidence="5">
    <location>
        <begin position="249"/>
        <end position="272"/>
    </location>
</feature>
<comment type="subcellular location">
    <subcellularLocation>
        <location evidence="1">Membrane</location>
        <topology evidence="1">Multi-pass membrane protein</topology>
    </subcellularLocation>
</comment>
<dbReference type="PANTHER" id="PTHR48021">
    <property type="match status" value="1"/>
</dbReference>
<organism evidence="7 8">
    <name type="scientific">Eumeta variegata</name>
    <name type="common">Bagworm moth</name>
    <name type="synonym">Eumeta japonica</name>
    <dbReference type="NCBI Taxonomy" id="151549"/>
    <lineage>
        <taxon>Eukaryota</taxon>
        <taxon>Metazoa</taxon>
        <taxon>Ecdysozoa</taxon>
        <taxon>Arthropoda</taxon>
        <taxon>Hexapoda</taxon>
        <taxon>Insecta</taxon>
        <taxon>Pterygota</taxon>
        <taxon>Neoptera</taxon>
        <taxon>Endopterygota</taxon>
        <taxon>Lepidoptera</taxon>
        <taxon>Glossata</taxon>
        <taxon>Ditrysia</taxon>
        <taxon>Tineoidea</taxon>
        <taxon>Psychidae</taxon>
        <taxon>Oiketicinae</taxon>
        <taxon>Eumeta</taxon>
    </lineage>
</organism>
<dbReference type="Gene3D" id="1.20.1250.20">
    <property type="entry name" value="MFS general substrate transporter like domains"/>
    <property type="match status" value="1"/>
</dbReference>
<name>A0A4C1VBL3_EUMVA</name>
<feature type="transmembrane region" description="Helical" evidence="5">
    <location>
        <begin position="470"/>
        <end position="491"/>
    </location>
</feature>
<evidence type="ECO:0000256" key="5">
    <source>
        <dbReference type="SAM" id="Phobius"/>
    </source>
</evidence>
<dbReference type="OrthoDB" id="6339427at2759"/>
<dbReference type="GO" id="GO:0016020">
    <property type="term" value="C:membrane"/>
    <property type="evidence" value="ECO:0007669"/>
    <property type="project" value="UniProtKB-SubCell"/>
</dbReference>
<keyword evidence="8" id="KW-1185">Reference proteome</keyword>
<gene>
    <name evidence="7" type="primary">Tret1-2</name>
    <name evidence="7" type="ORF">EVAR_29137_1</name>
</gene>
<comment type="caution">
    <text evidence="7">The sequence shown here is derived from an EMBL/GenBank/DDBJ whole genome shotgun (WGS) entry which is preliminary data.</text>
</comment>
<sequence>MYIHPYYNGVCNSLVCSQTCIDFNRAFSTCRIQSCGFVTGRRLRCGQLSDFCHIINMVSNTLKQIFAVVANKHHAKPITPCDKRQIGYVPTGGDSPVGTILKMVIMFLALHTLSEVSVHAAVPASQRMYRVKKPLLNPACSLGLFDEHFDFTQTWAVLGALLNNAACGFHFGYPTILFRDLRAKDSPITLTLEAESWITSSVAITTLLSFVLVAPLMEHSGRKMAHLSLVVLNIIANVTFYLANDLTTLIVARLILGIPIGGTIVLNAIIIAEFSSPKIRGVMLNAKTCAIVFGAGYAHVLGLFFDRRTLVLLGLILPALSLFITITWPESPAWLARRGQYERCEKNFNWLRGEGPSAQKELHALIQAEMQRRTVKMSKNASQSFSQKTKKILMRFTRQDFLKPLWVMIHVFIIMEACGRHLFPTYAIKIVTAFAGGQSPLHYVVGLDLVIFGTSVLACVVVHMFKRRTLLFSTGSICSVLLLTICLYLFLQSKEIVSRDNRQTCEKKCVMPRLSLPVPQFYVTAAAVCTVTVERVTQTCPVGVLIRARTCPLTYTKFNDNNSPLGGIGRIGVIAHT</sequence>
<dbReference type="EMBL" id="BGZK01000313">
    <property type="protein sequence ID" value="GBP36009.1"/>
    <property type="molecule type" value="Genomic_DNA"/>
</dbReference>
<feature type="domain" description="Major facilitator superfamily (MFS) profile" evidence="6">
    <location>
        <begin position="156"/>
        <end position="577"/>
    </location>
</feature>
<feature type="transmembrane region" description="Helical" evidence="5">
    <location>
        <begin position="197"/>
        <end position="217"/>
    </location>
</feature>
<accession>A0A4C1VBL3</accession>
<evidence type="ECO:0000313" key="8">
    <source>
        <dbReference type="Proteomes" id="UP000299102"/>
    </source>
</evidence>
<feature type="transmembrane region" description="Helical" evidence="5">
    <location>
        <begin position="443"/>
        <end position="463"/>
    </location>
</feature>
<dbReference type="InterPro" id="IPR050549">
    <property type="entry name" value="MFS_Trehalose_Transporter"/>
</dbReference>
<evidence type="ECO:0000313" key="7">
    <source>
        <dbReference type="EMBL" id="GBP36009.1"/>
    </source>
</evidence>
<keyword evidence="4 5" id="KW-0472">Membrane</keyword>
<protein>
    <submittedName>
        <fullName evidence="7">Facilitated trehalose transporter Tret1-2 homolog</fullName>
    </submittedName>
</protein>
<dbReference type="PROSITE" id="PS00217">
    <property type="entry name" value="SUGAR_TRANSPORT_2"/>
    <property type="match status" value="1"/>
</dbReference>
<evidence type="ECO:0000256" key="1">
    <source>
        <dbReference type="ARBA" id="ARBA00004141"/>
    </source>
</evidence>
<feature type="transmembrane region" description="Helical" evidence="5">
    <location>
        <begin position="401"/>
        <end position="423"/>
    </location>
</feature>
<keyword evidence="2 5" id="KW-0812">Transmembrane</keyword>
<dbReference type="SUPFAM" id="SSF103473">
    <property type="entry name" value="MFS general substrate transporter"/>
    <property type="match status" value="1"/>
</dbReference>
<dbReference type="InterPro" id="IPR020846">
    <property type="entry name" value="MFS_dom"/>
</dbReference>
<reference evidence="7 8" key="1">
    <citation type="journal article" date="2019" name="Commun. Biol.">
        <title>The bagworm genome reveals a unique fibroin gene that provides high tensile strength.</title>
        <authorList>
            <person name="Kono N."/>
            <person name="Nakamura H."/>
            <person name="Ohtoshi R."/>
            <person name="Tomita M."/>
            <person name="Numata K."/>
            <person name="Arakawa K."/>
        </authorList>
    </citation>
    <scope>NUCLEOTIDE SEQUENCE [LARGE SCALE GENOMIC DNA]</scope>
</reference>
<feature type="transmembrane region" description="Helical" evidence="5">
    <location>
        <begin position="310"/>
        <end position="328"/>
    </location>
</feature>
<dbReference type="PANTHER" id="PTHR48021:SF68">
    <property type="entry name" value="MAJOR FACILITATOR SUPERFAMILY (MFS) PROFILE DOMAIN-CONTAINING PROTEIN"/>
    <property type="match status" value="1"/>
</dbReference>
<keyword evidence="3 5" id="KW-1133">Transmembrane helix</keyword>
<evidence type="ECO:0000256" key="2">
    <source>
        <dbReference type="ARBA" id="ARBA00022692"/>
    </source>
</evidence>
<dbReference type="InterPro" id="IPR005828">
    <property type="entry name" value="MFS_sugar_transport-like"/>
</dbReference>
<dbReference type="Proteomes" id="UP000299102">
    <property type="component" value="Unassembled WGS sequence"/>
</dbReference>
<dbReference type="AlphaFoldDB" id="A0A4C1VBL3"/>
<dbReference type="Pfam" id="PF00083">
    <property type="entry name" value="Sugar_tr"/>
    <property type="match status" value="1"/>
</dbReference>
<evidence type="ECO:0000256" key="3">
    <source>
        <dbReference type="ARBA" id="ARBA00022989"/>
    </source>
</evidence>
<feature type="transmembrane region" description="Helical" evidence="5">
    <location>
        <begin position="224"/>
        <end position="243"/>
    </location>
</feature>
<dbReference type="PROSITE" id="PS50850">
    <property type="entry name" value="MFS"/>
    <property type="match status" value="1"/>
</dbReference>
<proteinExistence type="predicted"/>